<reference evidence="2 4" key="1">
    <citation type="journal article" date="2009" name="PLoS Biol.">
        <title>Lineage-specific biology revealed by a finished genome assembly of the mouse.</title>
        <authorList>
            <consortium name="Mouse Genome Sequencing Consortium"/>
            <person name="Church D.M."/>
            <person name="Goodstadt L."/>
            <person name="Hillier L.W."/>
            <person name="Zody M.C."/>
            <person name="Goldstein S."/>
            <person name="She X."/>
            <person name="Bult C.J."/>
            <person name="Agarwala R."/>
            <person name="Cherry J.L."/>
            <person name="DiCuccio M."/>
            <person name="Hlavina W."/>
            <person name="Kapustin Y."/>
            <person name="Meric P."/>
            <person name="Maglott D."/>
            <person name="Birtle Z."/>
            <person name="Marques A.C."/>
            <person name="Graves T."/>
            <person name="Zhou S."/>
            <person name="Teague B."/>
            <person name="Potamousis K."/>
            <person name="Churas C."/>
            <person name="Place M."/>
            <person name="Herschleb J."/>
            <person name="Runnheim R."/>
            <person name="Forrest D."/>
            <person name="Amos-Landgraf J."/>
            <person name="Schwartz D.C."/>
            <person name="Cheng Z."/>
            <person name="Lindblad-Toh K."/>
            <person name="Eichler E.E."/>
            <person name="Ponting C.P."/>
        </authorList>
    </citation>
    <scope>NUCLEOTIDE SEQUENCE [LARGE SCALE GENOMIC DNA]</scope>
    <source>
        <strain evidence="2 4">C57BL/6J</strain>
    </source>
</reference>
<dbReference type="GeneTree" id="ENSGT00940000158358"/>
<dbReference type="AlphaFoldDB" id="A0A1L1SQ43"/>
<evidence type="ECO:0000313" key="4">
    <source>
        <dbReference type="Proteomes" id="UP000000589"/>
    </source>
</evidence>
<dbReference type="Antibodypedia" id="14570">
    <property type="antibodies" value="433 antibodies from 34 providers"/>
</dbReference>
<dbReference type="ExpressionAtlas" id="A0A1L1SQ43">
    <property type="expression patterns" value="baseline and differential"/>
</dbReference>
<reference evidence="2 4" key="2">
    <citation type="journal article" date="2011" name="PLoS Biol.">
        <title>Modernizing reference genome assemblies.</title>
        <authorList>
            <person name="Church D.M."/>
            <person name="Schneider V.A."/>
            <person name="Graves T."/>
            <person name="Auger K."/>
            <person name="Cunningham F."/>
            <person name="Bouk N."/>
            <person name="Chen H.C."/>
            <person name="Agarwala R."/>
            <person name="McLaren W.M."/>
            <person name="Ritchie G.R."/>
            <person name="Albracht D."/>
            <person name="Kremitzki M."/>
            <person name="Rock S."/>
            <person name="Kotkiewicz H."/>
            <person name="Kremitzki C."/>
            <person name="Wollam A."/>
            <person name="Trani L."/>
            <person name="Fulton L."/>
            <person name="Fulton R."/>
            <person name="Matthews L."/>
            <person name="Whitehead S."/>
            <person name="Chow W."/>
            <person name="Torrance J."/>
            <person name="Dunn M."/>
            <person name="Harden G."/>
            <person name="Threadgold G."/>
            <person name="Wood J."/>
            <person name="Collins J."/>
            <person name="Heath P."/>
            <person name="Griffiths G."/>
            <person name="Pelan S."/>
            <person name="Grafham D."/>
            <person name="Eichler E.E."/>
            <person name="Weinstock G."/>
            <person name="Mardis E.R."/>
            <person name="Wilson R.K."/>
            <person name="Howe K."/>
            <person name="Flicek P."/>
            <person name="Hubbard T."/>
        </authorList>
    </citation>
    <scope>NUCLEOTIDE SEQUENCE [LARGE SCALE GENOMIC DNA]</scope>
    <source>
        <strain evidence="2 4">C57BL/6J</strain>
    </source>
</reference>
<reference evidence="2" key="4">
    <citation type="submission" date="2025-09" db="UniProtKB">
        <authorList>
            <consortium name="Ensembl"/>
        </authorList>
    </citation>
    <scope>IDENTIFICATION</scope>
    <source>
        <strain evidence="2">C57BL/6J</strain>
    </source>
</reference>
<dbReference type="VEuPathDB" id="HostDB:ENSMUSG00000038264"/>
<feature type="chain" id="PRO_5009681961" evidence="1">
    <location>
        <begin position="45"/>
        <end position="86"/>
    </location>
</feature>
<dbReference type="AGR" id="MGI:1306826"/>
<evidence type="ECO:0000313" key="3">
    <source>
        <dbReference type="MGI" id="MGI:1306826"/>
    </source>
</evidence>
<accession>A0A1L1SQ43</accession>
<protein>
    <submittedName>
        <fullName evidence="2">Sema domain, immunoglobulin domain (Ig), and GPI membrane anchor, (semaphorin) 7A</fullName>
    </submittedName>
</protein>
<evidence type="ECO:0000256" key="1">
    <source>
        <dbReference type="SAM" id="SignalP"/>
    </source>
</evidence>
<evidence type="ECO:0000313" key="2">
    <source>
        <dbReference type="Ensembl" id="ENSMUSP00000148893.2"/>
    </source>
</evidence>
<dbReference type="MGI" id="MGI:1306826">
    <property type="gene designation" value="Sema7a"/>
</dbReference>
<gene>
    <name evidence="2 3" type="primary">Sema7a</name>
</gene>
<dbReference type="Bgee" id="ENSMUSG00000038264">
    <property type="expression patterns" value="Expressed in ectoplacental cone and 208 other cell types or tissues"/>
</dbReference>
<keyword evidence="4" id="KW-1185">Reference proteome</keyword>
<feature type="signal peptide" evidence="1">
    <location>
        <begin position="1"/>
        <end position="44"/>
    </location>
</feature>
<name>A0A1L1SQ43_MOUSE</name>
<dbReference type="Ensembl" id="ENSMUST00000214314.2">
    <property type="protein sequence ID" value="ENSMUSP00000148893.2"/>
    <property type="gene ID" value="ENSMUSG00000038264.9"/>
</dbReference>
<keyword evidence="1" id="KW-0732">Signal</keyword>
<organism evidence="2 4">
    <name type="scientific">Mus musculus</name>
    <name type="common">Mouse</name>
    <dbReference type="NCBI Taxonomy" id="10090"/>
    <lineage>
        <taxon>Eukaryota</taxon>
        <taxon>Metazoa</taxon>
        <taxon>Chordata</taxon>
        <taxon>Craniata</taxon>
        <taxon>Vertebrata</taxon>
        <taxon>Euteleostomi</taxon>
        <taxon>Mammalia</taxon>
        <taxon>Eutheria</taxon>
        <taxon>Euarchontoglires</taxon>
        <taxon>Glires</taxon>
        <taxon>Rodentia</taxon>
        <taxon>Myomorpha</taxon>
        <taxon>Muroidea</taxon>
        <taxon>Muridae</taxon>
        <taxon>Murinae</taxon>
        <taxon>Mus</taxon>
        <taxon>Mus</taxon>
    </lineage>
</organism>
<sequence>MTPPPPGRAAPSAPRARVLSLPARFGLPLRLRLLLVFWVAAASAQGHSRSGPRISAVWKGEHRLHKGVLSGQTGLWELHHSSRKAG</sequence>
<dbReference type="Proteomes" id="UP000000589">
    <property type="component" value="Chromosome 9"/>
</dbReference>
<proteinExistence type="predicted"/>
<reference evidence="2" key="3">
    <citation type="submission" date="2025-08" db="UniProtKB">
        <authorList>
            <consortium name="Ensembl"/>
        </authorList>
    </citation>
    <scope>IDENTIFICATION</scope>
    <source>
        <strain evidence="2">C57BL/6J</strain>
    </source>
</reference>